<dbReference type="STRING" id="1036181.SAMN05421756_108129"/>
<evidence type="ECO:0000256" key="3">
    <source>
        <dbReference type="ARBA" id="ARBA00022741"/>
    </source>
</evidence>
<evidence type="ECO:0000313" key="7">
    <source>
        <dbReference type="Proteomes" id="UP000198504"/>
    </source>
</evidence>
<accession>A0A1H9L3A8</accession>
<dbReference type="InterPro" id="IPR003439">
    <property type="entry name" value="ABC_transporter-like_ATP-bd"/>
</dbReference>
<dbReference type="EMBL" id="FOFA01000008">
    <property type="protein sequence ID" value="SER05798.1"/>
    <property type="molecule type" value="Genomic_DNA"/>
</dbReference>
<keyword evidence="3" id="KW-0547">Nucleotide-binding</keyword>
<dbReference type="PANTHER" id="PTHR42734">
    <property type="entry name" value="METAL TRANSPORT SYSTEM ATP-BINDING PROTEIN TM_0124-RELATED"/>
    <property type="match status" value="1"/>
</dbReference>
<name>A0A1H9L3A8_9ACTN</name>
<keyword evidence="4 6" id="KW-0067">ATP-binding</keyword>
<gene>
    <name evidence="6" type="ORF">SAMN05421756_108129</name>
</gene>
<organism evidence="6 7">
    <name type="scientific">Microlunatus flavus</name>
    <dbReference type="NCBI Taxonomy" id="1036181"/>
    <lineage>
        <taxon>Bacteria</taxon>
        <taxon>Bacillati</taxon>
        <taxon>Actinomycetota</taxon>
        <taxon>Actinomycetes</taxon>
        <taxon>Propionibacteriales</taxon>
        <taxon>Propionibacteriaceae</taxon>
        <taxon>Microlunatus</taxon>
    </lineage>
</organism>
<dbReference type="InterPro" id="IPR017871">
    <property type="entry name" value="ABC_transporter-like_CS"/>
</dbReference>
<reference evidence="7" key="1">
    <citation type="submission" date="2016-10" db="EMBL/GenBank/DDBJ databases">
        <authorList>
            <person name="Varghese N."/>
            <person name="Submissions S."/>
        </authorList>
    </citation>
    <scope>NUCLEOTIDE SEQUENCE [LARGE SCALE GENOMIC DNA]</scope>
    <source>
        <strain evidence="7">CGMCC 4.6856</strain>
    </source>
</reference>
<evidence type="ECO:0000313" key="6">
    <source>
        <dbReference type="EMBL" id="SER05798.1"/>
    </source>
</evidence>
<dbReference type="Pfam" id="PF00005">
    <property type="entry name" value="ABC_tran"/>
    <property type="match status" value="1"/>
</dbReference>
<dbReference type="PROSITE" id="PS00211">
    <property type="entry name" value="ABC_TRANSPORTER_1"/>
    <property type="match status" value="1"/>
</dbReference>
<dbReference type="GO" id="GO:0005524">
    <property type="term" value="F:ATP binding"/>
    <property type="evidence" value="ECO:0007669"/>
    <property type="project" value="UniProtKB-KW"/>
</dbReference>
<evidence type="ECO:0000256" key="4">
    <source>
        <dbReference type="ARBA" id="ARBA00022840"/>
    </source>
</evidence>
<dbReference type="PROSITE" id="PS50893">
    <property type="entry name" value="ABC_TRANSPORTER_2"/>
    <property type="match status" value="1"/>
</dbReference>
<evidence type="ECO:0000256" key="1">
    <source>
        <dbReference type="ARBA" id="ARBA00005417"/>
    </source>
</evidence>
<feature type="domain" description="ABC transporter" evidence="5">
    <location>
        <begin position="34"/>
        <end position="267"/>
    </location>
</feature>
<protein>
    <submittedName>
        <fullName evidence="6">Zinc/manganese transport system ATP-binding protein</fullName>
    </submittedName>
</protein>
<dbReference type="GO" id="GO:0016887">
    <property type="term" value="F:ATP hydrolysis activity"/>
    <property type="evidence" value="ECO:0007669"/>
    <property type="project" value="InterPro"/>
</dbReference>
<comment type="similarity">
    <text evidence="1">Belongs to the ABC transporter superfamily.</text>
</comment>
<dbReference type="CDD" id="cd03235">
    <property type="entry name" value="ABC_Metallic_Cations"/>
    <property type="match status" value="1"/>
</dbReference>
<sequence length="300" mass="32087">MNGAGAAGDGQVMMGAMTSSAPGRADVSAPRPVLSIRDAALGYGDRLLWSGLTLDVPAGEFVAILGPNGSGKTSLLRAVLGTQPLTSGSIEILGEPVRRGHRSVGYVPQQHLADRGTPLRARDFLALGIDGDRFGLPLPSADRRRRVDAMLDTVHARAFARTRIGSLSGGEQQRLRIGQALIGDSRLLLCDEPLISLDLNQQRAVSDLIDASRRDQGRAVLMITHDVNPVLDMVDRVVYLANGQALVGSVDDVFTSEVLSDLYRTPVEVVRARGRIIVVGLPDHAHEGHEHAPHHDGTEH</sequence>
<evidence type="ECO:0000259" key="5">
    <source>
        <dbReference type="PROSITE" id="PS50893"/>
    </source>
</evidence>
<dbReference type="InterPro" id="IPR003593">
    <property type="entry name" value="AAA+_ATPase"/>
</dbReference>
<dbReference type="Gene3D" id="3.40.50.300">
    <property type="entry name" value="P-loop containing nucleotide triphosphate hydrolases"/>
    <property type="match status" value="1"/>
</dbReference>
<dbReference type="Proteomes" id="UP000198504">
    <property type="component" value="Unassembled WGS sequence"/>
</dbReference>
<keyword evidence="2" id="KW-0813">Transport</keyword>
<dbReference type="AlphaFoldDB" id="A0A1H9L3A8"/>
<evidence type="ECO:0000256" key="2">
    <source>
        <dbReference type="ARBA" id="ARBA00022448"/>
    </source>
</evidence>
<dbReference type="PANTHER" id="PTHR42734:SF5">
    <property type="entry name" value="IRON TRANSPORT SYSTEM ATP-BINDING PROTEIN HI_0361-RELATED"/>
    <property type="match status" value="1"/>
</dbReference>
<dbReference type="SUPFAM" id="SSF52540">
    <property type="entry name" value="P-loop containing nucleoside triphosphate hydrolases"/>
    <property type="match status" value="1"/>
</dbReference>
<keyword evidence="7" id="KW-1185">Reference proteome</keyword>
<dbReference type="InterPro" id="IPR027417">
    <property type="entry name" value="P-loop_NTPase"/>
</dbReference>
<dbReference type="SMART" id="SM00382">
    <property type="entry name" value="AAA"/>
    <property type="match status" value="1"/>
</dbReference>
<dbReference type="InterPro" id="IPR050153">
    <property type="entry name" value="Metal_Ion_Import_ABC"/>
</dbReference>
<proteinExistence type="inferred from homology"/>